<evidence type="ECO:0000313" key="10">
    <source>
        <dbReference type="EMBL" id="GAT52524.1"/>
    </source>
</evidence>
<keyword evidence="7 9" id="KW-0408">Iron</keyword>
<evidence type="ECO:0000256" key="9">
    <source>
        <dbReference type="RuleBase" id="RU000461"/>
    </source>
</evidence>
<reference evidence="10" key="1">
    <citation type="submission" date="2014-09" db="EMBL/GenBank/DDBJ databases">
        <title>Genome sequence of the luminous mushroom Mycena chlorophos for searching fungal bioluminescence genes.</title>
        <authorList>
            <person name="Tanaka Y."/>
            <person name="Kasuga D."/>
            <person name="Oba Y."/>
            <person name="Hase S."/>
            <person name="Sato K."/>
            <person name="Oba Y."/>
            <person name="Sakakibara Y."/>
        </authorList>
    </citation>
    <scope>NUCLEOTIDE SEQUENCE</scope>
</reference>
<dbReference type="CDD" id="cd11065">
    <property type="entry name" value="CYP64-like"/>
    <property type="match status" value="1"/>
</dbReference>
<evidence type="ECO:0000256" key="4">
    <source>
        <dbReference type="ARBA" id="ARBA00022617"/>
    </source>
</evidence>
<evidence type="ECO:0000256" key="1">
    <source>
        <dbReference type="ARBA" id="ARBA00001971"/>
    </source>
</evidence>
<gene>
    <name evidence="10" type="ORF">MCHLO_09566</name>
</gene>
<dbReference type="InterPro" id="IPR036396">
    <property type="entry name" value="Cyt_P450_sf"/>
</dbReference>
<dbReference type="PANTHER" id="PTHR46300">
    <property type="entry name" value="P450, PUTATIVE (EUROFUNG)-RELATED-RELATED"/>
    <property type="match status" value="1"/>
</dbReference>
<keyword evidence="11" id="KW-1185">Reference proteome</keyword>
<keyword evidence="6 9" id="KW-0560">Oxidoreductase</keyword>
<evidence type="ECO:0000256" key="6">
    <source>
        <dbReference type="ARBA" id="ARBA00023002"/>
    </source>
</evidence>
<evidence type="ECO:0000256" key="8">
    <source>
        <dbReference type="ARBA" id="ARBA00023033"/>
    </source>
</evidence>
<accession>A0ABQ0LPI6</accession>
<keyword evidence="5 9" id="KW-0479">Metal-binding</keyword>
<dbReference type="PANTHER" id="PTHR46300:SF7">
    <property type="entry name" value="P450, PUTATIVE (EUROFUNG)-RELATED"/>
    <property type="match status" value="1"/>
</dbReference>
<comment type="pathway">
    <text evidence="2">Secondary metabolite biosynthesis.</text>
</comment>
<evidence type="ECO:0000256" key="2">
    <source>
        <dbReference type="ARBA" id="ARBA00005179"/>
    </source>
</evidence>
<dbReference type="InterPro" id="IPR002401">
    <property type="entry name" value="Cyt_P450_E_grp-I"/>
</dbReference>
<evidence type="ECO:0000313" key="11">
    <source>
        <dbReference type="Proteomes" id="UP000815677"/>
    </source>
</evidence>
<evidence type="ECO:0000256" key="5">
    <source>
        <dbReference type="ARBA" id="ARBA00022723"/>
    </source>
</evidence>
<comment type="similarity">
    <text evidence="3 9">Belongs to the cytochrome P450 family.</text>
</comment>
<protein>
    <submittedName>
        <fullName evidence="10">Cytochrome P450</fullName>
    </submittedName>
</protein>
<dbReference type="PRINTS" id="PR00463">
    <property type="entry name" value="EP450I"/>
</dbReference>
<dbReference type="SUPFAM" id="SSF48264">
    <property type="entry name" value="Cytochrome P450"/>
    <property type="match status" value="1"/>
</dbReference>
<dbReference type="PRINTS" id="PR00385">
    <property type="entry name" value="P450"/>
</dbReference>
<dbReference type="InterPro" id="IPR050364">
    <property type="entry name" value="Cytochrome_P450_fung"/>
</dbReference>
<dbReference type="InterPro" id="IPR001128">
    <property type="entry name" value="Cyt_P450"/>
</dbReference>
<comment type="cofactor">
    <cofactor evidence="1">
        <name>heme</name>
        <dbReference type="ChEBI" id="CHEBI:30413"/>
    </cofactor>
</comment>
<evidence type="ECO:0000256" key="3">
    <source>
        <dbReference type="ARBA" id="ARBA00010617"/>
    </source>
</evidence>
<keyword evidence="4 9" id="KW-0349">Heme</keyword>
<dbReference type="PROSITE" id="PS00086">
    <property type="entry name" value="CYTOCHROME_P450"/>
    <property type="match status" value="1"/>
</dbReference>
<dbReference type="Gene3D" id="1.10.630.10">
    <property type="entry name" value="Cytochrome P450"/>
    <property type="match status" value="1"/>
</dbReference>
<keyword evidence="8 9" id="KW-0503">Monooxygenase</keyword>
<proteinExistence type="inferred from homology"/>
<dbReference type="EMBL" id="DF847781">
    <property type="protein sequence ID" value="GAT52524.1"/>
    <property type="molecule type" value="Genomic_DNA"/>
</dbReference>
<sequence length="523" mass="59003">MTEYSSSSVAVVAALLAVCLAAAWNRRKPKAYPPGPRPFPLPIPFLGRFPSVALPTSLPWLVYTEWGKRFGPLIHFEAFNQHVLIVNSLEVAHDLFEKRPHIYSSRPWMPILELSGFEGAFSGKPYGDQWRMHRRLFDKHFRRESSRSYRPVQVQKIHDFLRKLNENPQDFSAHVRALPGSVIMSVVYGYNVADYSQDRFIEIAEEYNLRLTNSFIPGAMPLLDFFPAVRHLPKWFPGCGFHRVAQELLALKEEVVHKPFGYAVDNKDSGRSDPVPVVVKMVEEAETSDDEEFDMMKEVTAASDTTVSAIMTFFLVMALYPAVQRKAQMEIDSLLGLSEPGSAIPTFEQKGSLPYIEAIFREVLRWRPILPLSLPHATSTEDAYNGYYIPKGATAILNVWPMTREESTYGTNTEDFNPDRFLDVDGTLLEVNHSPLSFGLGPRICPGRFFAEDTFWMTIVSVLALFNVSNATTTNPQGLEVEVDAKNPPYSDNPISHPLPFNCSILPRSTAALDLLKGISRQE</sequence>
<name>A0ABQ0LPI6_MYCCL</name>
<evidence type="ECO:0000256" key="7">
    <source>
        <dbReference type="ARBA" id="ARBA00023004"/>
    </source>
</evidence>
<dbReference type="InterPro" id="IPR017972">
    <property type="entry name" value="Cyt_P450_CS"/>
</dbReference>
<dbReference type="Pfam" id="PF00067">
    <property type="entry name" value="p450"/>
    <property type="match status" value="1"/>
</dbReference>
<dbReference type="Proteomes" id="UP000815677">
    <property type="component" value="Unassembled WGS sequence"/>
</dbReference>
<organism evidence="10 11">
    <name type="scientific">Mycena chlorophos</name>
    <name type="common">Agaric fungus</name>
    <name type="synonym">Agaricus chlorophos</name>
    <dbReference type="NCBI Taxonomy" id="658473"/>
    <lineage>
        <taxon>Eukaryota</taxon>
        <taxon>Fungi</taxon>
        <taxon>Dikarya</taxon>
        <taxon>Basidiomycota</taxon>
        <taxon>Agaricomycotina</taxon>
        <taxon>Agaricomycetes</taxon>
        <taxon>Agaricomycetidae</taxon>
        <taxon>Agaricales</taxon>
        <taxon>Marasmiineae</taxon>
        <taxon>Mycenaceae</taxon>
        <taxon>Mycena</taxon>
    </lineage>
</organism>